<dbReference type="PANTHER" id="PTHR20881:SF0">
    <property type="entry name" value="3-METHYL-2-OXOBUTANOATE HYDROXYMETHYLTRANSFERASE"/>
    <property type="match status" value="1"/>
</dbReference>
<name>U1GVM1_ENDPU</name>
<dbReference type="InterPro" id="IPR040442">
    <property type="entry name" value="Pyrv_kinase-like_dom_sf"/>
</dbReference>
<keyword evidence="9" id="KW-1185">Reference proteome</keyword>
<dbReference type="RefSeq" id="XP_007786133.1">
    <property type="nucleotide sequence ID" value="XM_007787943.1"/>
</dbReference>
<evidence type="ECO:0000256" key="4">
    <source>
        <dbReference type="ARBA" id="ARBA00022679"/>
    </source>
</evidence>
<dbReference type="HAMAP" id="MF_00156">
    <property type="entry name" value="PanB"/>
    <property type="match status" value="1"/>
</dbReference>
<dbReference type="EMBL" id="KE720747">
    <property type="protein sequence ID" value="ERF76528.1"/>
    <property type="molecule type" value="Genomic_DNA"/>
</dbReference>
<evidence type="ECO:0000256" key="3">
    <source>
        <dbReference type="ARBA" id="ARBA00012618"/>
    </source>
</evidence>
<dbReference type="HOGENOM" id="CLU_036645_0_1_1"/>
<evidence type="ECO:0000256" key="2">
    <source>
        <dbReference type="ARBA" id="ARBA00008676"/>
    </source>
</evidence>
<dbReference type="GeneID" id="19243846"/>
<dbReference type="OrthoDB" id="425211at2759"/>
<protein>
    <recommendedName>
        <fullName evidence="3 6">3-methyl-2-oxobutanoate hydroxymethyltransferase</fullName>
        <ecNumber evidence="3 6">2.1.2.11</ecNumber>
    </recommendedName>
</protein>
<dbReference type="SUPFAM" id="SSF51621">
    <property type="entry name" value="Phosphoenolpyruvate/pyruvate domain"/>
    <property type="match status" value="1"/>
</dbReference>
<dbReference type="NCBIfam" id="NF001452">
    <property type="entry name" value="PRK00311.1"/>
    <property type="match status" value="1"/>
</dbReference>
<evidence type="ECO:0000313" key="8">
    <source>
        <dbReference type="EMBL" id="ERF76528.1"/>
    </source>
</evidence>
<dbReference type="GO" id="GO:0005739">
    <property type="term" value="C:mitochondrion"/>
    <property type="evidence" value="ECO:0007669"/>
    <property type="project" value="TreeGrafter"/>
</dbReference>
<evidence type="ECO:0000313" key="9">
    <source>
        <dbReference type="Proteomes" id="UP000019373"/>
    </source>
</evidence>
<dbReference type="AlphaFoldDB" id="U1GVM1"/>
<dbReference type="GO" id="GO:0032259">
    <property type="term" value="P:methylation"/>
    <property type="evidence" value="ECO:0007669"/>
    <property type="project" value="UniProtKB-KW"/>
</dbReference>
<keyword evidence="8" id="KW-0489">Methyltransferase</keyword>
<organism evidence="8 9">
    <name type="scientific">Endocarpon pusillum (strain Z07020 / HMAS-L-300199)</name>
    <name type="common">Lichen-forming fungus</name>
    <dbReference type="NCBI Taxonomy" id="1263415"/>
    <lineage>
        <taxon>Eukaryota</taxon>
        <taxon>Fungi</taxon>
        <taxon>Dikarya</taxon>
        <taxon>Ascomycota</taxon>
        <taxon>Pezizomycotina</taxon>
        <taxon>Eurotiomycetes</taxon>
        <taxon>Chaetothyriomycetidae</taxon>
        <taxon>Verrucariales</taxon>
        <taxon>Verrucariaceae</taxon>
        <taxon>Endocarpon</taxon>
    </lineage>
</organism>
<dbReference type="CDD" id="cd06557">
    <property type="entry name" value="KPHMT-like"/>
    <property type="match status" value="1"/>
</dbReference>
<keyword evidence="4 6" id="KW-0808">Transferase</keyword>
<keyword evidence="6" id="KW-0566">Pantothenate biosynthesis</keyword>
<dbReference type="GO" id="GO:0008168">
    <property type="term" value="F:methyltransferase activity"/>
    <property type="evidence" value="ECO:0007669"/>
    <property type="project" value="UniProtKB-KW"/>
</dbReference>
<evidence type="ECO:0000256" key="7">
    <source>
        <dbReference type="SAM" id="MobiDB-lite"/>
    </source>
</evidence>
<dbReference type="InterPro" id="IPR003700">
    <property type="entry name" value="Pantoate_hydroxy_MeTrfase"/>
</dbReference>
<reference evidence="9" key="1">
    <citation type="journal article" date="2014" name="BMC Genomics">
        <title>Genome characteristics reveal the impact of lichenization on lichen-forming fungus Endocarpon pusillum Hedwig (Verrucariales, Ascomycota).</title>
        <authorList>
            <person name="Wang Y.-Y."/>
            <person name="Liu B."/>
            <person name="Zhang X.-Y."/>
            <person name="Zhou Q.-M."/>
            <person name="Zhang T."/>
            <person name="Li H."/>
            <person name="Yu Y.-F."/>
            <person name="Zhang X.-L."/>
            <person name="Hao X.-Y."/>
            <person name="Wang M."/>
            <person name="Wang L."/>
            <person name="Wei J.-C."/>
        </authorList>
    </citation>
    <scope>NUCLEOTIDE SEQUENCE [LARGE SCALE GENOMIC DNA]</scope>
    <source>
        <strain evidence="9">Z07020 / HMAS-L-300199</strain>
    </source>
</reference>
<dbReference type="NCBIfam" id="TIGR00222">
    <property type="entry name" value="panB"/>
    <property type="match status" value="1"/>
</dbReference>
<evidence type="ECO:0000256" key="5">
    <source>
        <dbReference type="ARBA" id="ARBA00049172"/>
    </source>
</evidence>
<dbReference type="PANTHER" id="PTHR20881">
    <property type="entry name" value="3-METHYL-2-OXOBUTANOATE HYDROXYMETHYLTRANSFERASE"/>
    <property type="match status" value="1"/>
</dbReference>
<proteinExistence type="inferred from homology"/>
<dbReference type="GO" id="GO:0015940">
    <property type="term" value="P:pantothenate biosynthetic process"/>
    <property type="evidence" value="ECO:0007669"/>
    <property type="project" value="UniProtKB-UniPathway"/>
</dbReference>
<comment type="catalytic activity">
    <reaction evidence="5 6">
        <text>(6R)-5,10-methylene-5,6,7,8-tetrahydrofolate + 3-methyl-2-oxobutanoate + H2O = 2-dehydropantoate + (6S)-5,6,7,8-tetrahydrofolate</text>
        <dbReference type="Rhea" id="RHEA:11824"/>
        <dbReference type="ChEBI" id="CHEBI:11561"/>
        <dbReference type="ChEBI" id="CHEBI:11851"/>
        <dbReference type="ChEBI" id="CHEBI:15377"/>
        <dbReference type="ChEBI" id="CHEBI:15636"/>
        <dbReference type="ChEBI" id="CHEBI:57453"/>
        <dbReference type="EC" id="2.1.2.11"/>
    </reaction>
</comment>
<comment type="pathway">
    <text evidence="1 6">Cofactor biosynthesis; (R)-pantothenate biosynthesis; (R)-pantoate from 3-methyl-2-oxobutanoate: step 1/2.</text>
</comment>
<dbReference type="GO" id="GO:0003864">
    <property type="term" value="F:3-methyl-2-oxobutanoate hydroxymethyltransferase activity"/>
    <property type="evidence" value="ECO:0007669"/>
    <property type="project" value="UniProtKB-EC"/>
</dbReference>
<dbReference type="eggNOG" id="KOG2949">
    <property type="taxonomic scope" value="Eukaryota"/>
</dbReference>
<feature type="region of interest" description="Disordered" evidence="7">
    <location>
        <begin position="36"/>
        <end position="56"/>
    </location>
</feature>
<dbReference type="Gene3D" id="3.20.20.60">
    <property type="entry name" value="Phosphoenolpyruvate-binding domains"/>
    <property type="match status" value="1"/>
</dbReference>
<evidence type="ECO:0000256" key="1">
    <source>
        <dbReference type="ARBA" id="ARBA00005033"/>
    </source>
</evidence>
<accession>U1GVM1</accession>
<comment type="function">
    <text evidence="6">Catalyzes the reversible reaction in which hydroxymethyl group from 5,10-methylenetetrahydrofolate is transferred onto alpha-ketoisovalerate to form ketopantoate.</text>
</comment>
<dbReference type="Pfam" id="PF02548">
    <property type="entry name" value="Pantoate_transf"/>
    <property type="match status" value="1"/>
</dbReference>
<dbReference type="InterPro" id="IPR015813">
    <property type="entry name" value="Pyrv/PenolPyrv_kinase-like_dom"/>
</dbReference>
<dbReference type="FunFam" id="3.20.20.60:FF:000003">
    <property type="entry name" value="3-methyl-2-oxobutanoate hydroxymethyltransferase"/>
    <property type="match status" value="1"/>
</dbReference>
<comment type="similarity">
    <text evidence="2 6">Belongs to the PanB family.</text>
</comment>
<dbReference type="OMA" id="VLVWTDM"/>
<evidence type="ECO:0000256" key="6">
    <source>
        <dbReference type="RuleBase" id="RU362100"/>
    </source>
</evidence>
<dbReference type="EC" id="2.1.2.11" evidence="3 6"/>
<dbReference type="Proteomes" id="UP000019373">
    <property type="component" value="Unassembled WGS sequence"/>
</dbReference>
<sequence length="345" mass="36807">MAAIALRPRVVSFILKNSAYAPRLLPAPLPTLSLSHHQIRHSSHAPAPSLSRLPPGTKPVTIQTIRDLHRKKIPITMLTAHDFPSASLASAAGMDIILVGDSLAMVSLGMPDTSEVTLDDMILHARSVSRAAGPSFTVGDLPMGCYEVSPEQALQSAIRMVKEGRMQSVKLEGGVECADTIKRITTAGISVCGHVGLTPQRQHALGGFRVQGKTVSAAEKVLADARAVQDAGAFATVLECVPPEIASIITSKLSIPTIGIGAGNGCSGQVLVQMDMLGCRPRGSFLPKFVRQYGDVWERSLAAVEQYRDEVKTRSYPAEQHNYAVDSAVVETFRASVDRSGNKIP</sequence>
<dbReference type="GO" id="GO:0000287">
    <property type="term" value="F:magnesium ion binding"/>
    <property type="evidence" value="ECO:0007669"/>
    <property type="project" value="TreeGrafter"/>
</dbReference>
<dbReference type="UniPathway" id="UPA00028">
    <property type="reaction ID" value="UER00003"/>
</dbReference>
<gene>
    <name evidence="8" type="ORF">EPUS_09009</name>
</gene>